<reference evidence="1 2" key="1">
    <citation type="journal article" date="2015" name="BMC Genomics">
        <title>Comparative genomics and metabolic profiling of the genus Lysobacter.</title>
        <authorList>
            <person name="de Bruijn I."/>
            <person name="Cheng X."/>
            <person name="de Jager V."/>
            <person name="Exposito R.G."/>
            <person name="Watrous J."/>
            <person name="Patel N."/>
            <person name="Postma J."/>
            <person name="Dorrestein P.C."/>
            <person name="Kobayashi D."/>
            <person name="Raaijmakers J.M."/>
        </authorList>
    </citation>
    <scope>NUCLEOTIDE SEQUENCE [LARGE SCALE GENOMIC DNA]</scope>
    <source>
        <strain evidence="1 2">76</strain>
    </source>
</reference>
<dbReference type="KEGG" id="lab:LA76x_4430"/>
<dbReference type="STRING" id="84531.LA76x_4430"/>
<dbReference type="EMBL" id="CP011129">
    <property type="protein sequence ID" value="ALN82540.1"/>
    <property type="molecule type" value="Genomic_DNA"/>
</dbReference>
<name>A0A0S2FG92_LYSAN</name>
<sequence length="38" mass="4342">MHFTLDIAKQNAPRPSCQGMFDRASMKRGRLDVLHTPD</sequence>
<organism evidence="1 2">
    <name type="scientific">Lysobacter antibioticus</name>
    <dbReference type="NCBI Taxonomy" id="84531"/>
    <lineage>
        <taxon>Bacteria</taxon>
        <taxon>Pseudomonadati</taxon>
        <taxon>Pseudomonadota</taxon>
        <taxon>Gammaproteobacteria</taxon>
        <taxon>Lysobacterales</taxon>
        <taxon>Lysobacteraceae</taxon>
        <taxon>Lysobacter</taxon>
    </lineage>
</organism>
<dbReference type="AlphaFoldDB" id="A0A0S2FG92"/>
<protein>
    <submittedName>
        <fullName evidence="1">Uncharacterized protein</fullName>
    </submittedName>
</protein>
<dbReference type="PATRIC" id="fig|84531.8.peg.4428"/>
<dbReference type="Proteomes" id="UP000060787">
    <property type="component" value="Chromosome"/>
</dbReference>
<proteinExistence type="predicted"/>
<accession>A0A0S2FG92</accession>
<evidence type="ECO:0000313" key="2">
    <source>
        <dbReference type="Proteomes" id="UP000060787"/>
    </source>
</evidence>
<evidence type="ECO:0000313" key="1">
    <source>
        <dbReference type="EMBL" id="ALN82540.1"/>
    </source>
</evidence>
<gene>
    <name evidence="1" type="ORF">LA76x_4430</name>
</gene>
<keyword evidence="2" id="KW-1185">Reference proteome</keyword>